<dbReference type="Gene3D" id="3.40.630.190">
    <property type="entry name" value="LCP protein"/>
    <property type="match status" value="1"/>
</dbReference>
<evidence type="ECO:0000313" key="4">
    <source>
        <dbReference type="Proteomes" id="UP000229497"/>
    </source>
</evidence>
<organism evidence="3 4">
    <name type="scientific">Candidatus Roizmanbacteria bacterium CG11_big_fil_rev_8_21_14_0_20_37_16</name>
    <dbReference type="NCBI Taxonomy" id="1974857"/>
    <lineage>
        <taxon>Bacteria</taxon>
        <taxon>Candidatus Roizmaniibacteriota</taxon>
    </lineage>
</organism>
<evidence type="ECO:0000313" key="3">
    <source>
        <dbReference type="EMBL" id="PIQ71620.1"/>
    </source>
</evidence>
<dbReference type="InterPro" id="IPR050922">
    <property type="entry name" value="LytR/CpsA/Psr_CW_biosynth"/>
</dbReference>
<dbReference type="NCBIfam" id="TIGR00350">
    <property type="entry name" value="lytR_cpsA_psr"/>
    <property type="match status" value="1"/>
</dbReference>
<evidence type="ECO:0000259" key="2">
    <source>
        <dbReference type="Pfam" id="PF03816"/>
    </source>
</evidence>
<comment type="similarity">
    <text evidence="1">Belongs to the LytR/CpsA/Psr (LCP) family.</text>
</comment>
<gene>
    <name evidence="3" type="ORF">COV87_02340</name>
</gene>
<feature type="domain" description="Cell envelope-related transcriptional attenuator" evidence="2">
    <location>
        <begin position="75"/>
        <end position="300"/>
    </location>
</feature>
<dbReference type="PANTHER" id="PTHR33392">
    <property type="entry name" value="POLYISOPRENYL-TEICHOIC ACID--PEPTIDOGLYCAN TEICHOIC ACID TRANSFERASE TAGU"/>
    <property type="match status" value="1"/>
</dbReference>
<accession>A0A2H0KK35</accession>
<protein>
    <recommendedName>
        <fullName evidence="2">Cell envelope-related transcriptional attenuator domain-containing protein</fullName>
    </recommendedName>
</protein>
<dbReference type="Pfam" id="PF03816">
    <property type="entry name" value="LytR_cpsA_psr"/>
    <property type="match status" value="1"/>
</dbReference>
<dbReference type="InterPro" id="IPR004474">
    <property type="entry name" value="LytR_CpsA_psr"/>
</dbReference>
<dbReference type="Proteomes" id="UP000229497">
    <property type="component" value="Unassembled WGS sequence"/>
</dbReference>
<dbReference type="EMBL" id="PCVK01000069">
    <property type="protein sequence ID" value="PIQ71620.1"/>
    <property type="molecule type" value="Genomic_DNA"/>
</dbReference>
<reference evidence="3 4" key="1">
    <citation type="submission" date="2017-09" db="EMBL/GenBank/DDBJ databases">
        <title>Depth-based differentiation of microbial function through sediment-hosted aquifers and enrichment of novel symbionts in the deep terrestrial subsurface.</title>
        <authorList>
            <person name="Probst A.J."/>
            <person name="Ladd B."/>
            <person name="Jarett J.K."/>
            <person name="Geller-Mcgrath D.E."/>
            <person name="Sieber C.M."/>
            <person name="Emerson J.B."/>
            <person name="Anantharaman K."/>
            <person name="Thomas B.C."/>
            <person name="Malmstrom R."/>
            <person name="Stieglmeier M."/>
            <person name="Klingl A."/>
            <person name="Woyke T."/>
            <person name="Ryan C.M."/>
            <person name="Banfield J.F."/>
        </authorList>
    </citation>
    <scope>NUCLEOTIDE SEQUENCE [LARGE SCALE GENOMIC DNA]</scope>
    <source>
        <strain evidence="3">CG11_big_fil_rev_8_21_14_0_20_37_16</strain>
    </source>
</reference>
<evidence type="ECO:0000256" key="1">
    <source>
        <dbReference type="ARBA" id="ARBA00006068"/>
    </source>
</evidence>
<comment type="caution">
    <text evidence="3">The sequence shown here is derived from an EMBL/GenBank/DDBJ whole genome shotgun (WGS) entry which is preliminary data.</text>
</comment>
<dbReference type="PANTHER" id="PTHR33392:SF6">
    <property type="entry name" value="POLYISOPRENYL-TEICHOIC ACID--PEPTIDOGLYCAN TEICHOIC ACID TRANSFERASE TAGU"/>
    <property type="match status" value="1"/>
</dbReference>
<proteinExistence type="inferred from homology"/>
<dbReference type="AlphaFoldDB" id="A0A2H0KK35"/>
<sequence>MNLMIKKLLIIVLAFIGVYMAYFTLQTADFYKTIYKNKNGNGTPIVKNKTEYNILLLGFGGIDDNGKVHEGPYLTDSLMIAHIDIKKNTVTLVSLPRDIWVKLPTKTKEVFHSKINSVYQIALNSTNYPAVDIRKPGTADLLAKAVQTITGLPIDNYVAVDFAGFEKAIDSLGGVDVDVQKTFDDYEYPLADKEKELCGKEAEFEQVKKFMEPGFNEEEKKKLFSEKPELEKFFKDITEEPKDAFPCRYEHLHFDKGMTHMDGATALKYVRSRHSLQDGTDFGRGARQQQFVKALKNKLISVGIVTRVFSLMNEVKTHVETDVSIDQMKKFLSEAADAAKYRFIGIHMSDSDYLRSSFSDYGGYILIPRMGEDNWKEVHSVISNAILEITPTPSPMPTRKATPSPQKKK</sequence>
<name>A0A2H0KK35_9BACT</name>